<dbReference type="Pfam" id="PF18475">
    <property type="entry name" value="PIN7"/>
    <property type="match status" value="1"/>
</dbReference>
<protein>
    <submittedName>
        <fullName evidence="3">PIN domain-containing protein</fullName>
    </submittedName>
</protein>
<evidence type="ECO:0000313" key="3">
    <source>
        <dbReference type="EMBL" id="URD66875.1"/>
    </source>
</evidence>
<gene>
    <name evidence="3" type="ORF">LNQ82_06540</name>
</gene>
<dbReference type="PANTHER" id="PTHR35001">
    <property type="entry name" value="COLLAGEN IV NC1 DOMAIN-CONTAINING PROTEIN"/>
    <property type="match status" value="1"/>
</dbReference>
<dbReference type="InterPro" id="IPR041494">
    <property type="entry name" value="PIN7"/>
</dbReference>
<dbReference type="Proteomes" id="UP001056819">
    <property type="component" value="Chromosome"/>
</dbReference>
<dbReference type="RefSeq" id="WP_250024347.1">
    <property type="nucleotide sequence ID" value="NZ_CP097501.1"/>
</dbReference>
<dbReference type="EMBL" id="CP097501">
    <property type="protein sequence ID" value="URD66875.1"/>
    <property type="molecule type" value="Genomic_DNA"/>
</dbReference>
<proteinExistence type="predicted"/>
<feature type="compositionally biased region" description="Low complexity" evidence="1">
    <location>
        <begin position="542"/>
        <end position="643"/>
    </location>
</feature>
<reference evidence="3" key="1">
    <citation type="submission" date="2022-05" db="EMBL/GenBank/DDBJ databases">
        <title>Alysiella filiformis genome sequencing.</title>
        <authorList>
            <person name="Viehboeck T."/>
        </authorList>
    </citation>
    <scope>NUCLEOTIDE SEQUENCE</scope>
    <source>
        <strain evidence="3">DSM 2580</strain>
    </source>
</reference>
<evidence type="ECO:0000256" key="1">
    <source>
        <dbReference type="SAM" id="MobiDB-lite"/>
    </source>
</evidence>
<name>A0AAE9HW75_9NEIS</name>
<feature type="domain" description="PIN-like" evidence="2">
    <location>
        <begin position="5"/>
        <end position="108"/>
    </location>
</feature>
<accession>A0AAE9HW75</accession>
<feature type="region of interest" description="Disordered" evidence="1">
    <location>
        <begin position="542"/>
        <end position="646"/>
    </location>
</feature>
<evidence type="ECO:0000259" key="2">
    <source>
        <dbReference type="Pfam" id="PF18475"/>
    </source>
</evidence>
<organism evidence="3 4">
    <name type="scientific">Conchiformibius steedae DSM 2580</name>
    <dbReference type="NCBI Taxonomy" id="1121352"/>
    <lineage>
        <taxon>Bacteria</taxon>
        <taxon>Pseudomonadati</taxon>
        <taxon>Pseudomonadota</taxon>
        <taxon>Betaproteobacteria</taxon>
        <taxon>Neisseriales</taxon>
        <taxon>Neisseriaceae</taxon>
        <taxon>Conchiformibius</taxon>
    </lineage>
</organism>
<evidence type="ECO:0000313" key="4">
    <source>
        <dbReference type="Proteomes" id="UP001056819"/>
    </source>
</evidence>
<sequence>MRHIMIDNENVHLKNIPDLGSEPCCLWLFTGFLQDKIPTELTQSLLALQKDNVHTVQLIDVAQTGDNALDFCLTYQMGRISKEYGAENVCFCVFSKDKGFDAVINHMLANKHCAYAVRVSDGSFLSLTEAELRSRVSPPVPAPYKPQKSFHPNRLYGQTRHQGRAFVRETPYLPPPEYKALPPYLITVNMGAAKAWEGLKNHPEARARSRSHLAYRLKEFVLKDWLTYPEPRRSKLVEDIIDRLLEQGSLIRDGQSELLDYDFVFMQQADEWIGKLYEWIQRRSPKPPQTRDALFNWFRVQSGLHERMPQAVLDKLVQMCVWRGLISIGDDARVAYRLLSPKHKTAKPAAAAPSHELNAQDSAVYAATAAVQESDLFRHAAAEGISRELWFEECAKQIAAQPFWADKSAVEREAAAGRVWACLQENQLIAADQNGLFAPVDETRARYDAVVGQICRSIIAKASTRPRSTDKLLKSCLVFRNKYAPLEVGHVLYILHLCQHRGYLVLQAGQDVVYPNVPLPMEEVLPETGQVETGQVETGQVETGQVETGQVETGQVETGQVETGQVETGQVETGQVETGQVETGQVETGQVETGQVETGQVETGQVETGQVETGQVETGQVETGQVETGQVETGQVETGQVETEQVETEQVETEQVETEQVETEQVETPNGKHVGAADVEKLLAGVRRFIAGRTAEQLPDSDTGLMDLLKSAGLPPHYAEQAVYELVRHGDVAIHAEAGGYRLTYTVQS</sequence>
<dbReference type="AlphaFoldDB" id="A0AAE9HW75"/>
<dbReference type="PANTHER" id="PTHR35001:SF5">
    <property type="entry name" value="PROTEIN CBG01852"/>
    <property type="match status" value="1"/>
</dbReference>